<feature type="compositionally biased region" description="Gly residues" evidence="1">
    <location>
        <begin position="10"/>
        <end position="23"/>
    </location>
</feature>
<evidence type="ECO:0000256" key="1">
    <source>
        <dbReference type="SAM" id="MobiDB-lite"/>
    </source>
</evidence>
<name>A0A6H5HF91_9HEMI</name>
<reference evidence="2 3" key="1">
    <citation type="submission" date="2020-02" db="EMBL/GenBank/DDBJ databases">
        <authorList>
            <person name="Ferguson B K."/>
        </authorList>
    </citation>
    <scope>NUCLEOTIDE SEQUENCE [LARGE SCALE GENOMIC DNA]</scope>
</reference>
<feature type="non-terminal residue" evidence="2">
    <location>
        <position position="227"/>
    </location>
</feature>
<evidence type="ECO:0000313" key="2">
    <source>
        <dbReference type="EMBL" id="CAB0015968.1"/>
    </source>
</evidence>
<sequence>MASQVTNPPKGGGDGAGGGGGGPSYARVLKFKTTEFNKENIAADPELPPTQAADVGEGWEIQTTKGKQRGAAGDAKCAVVAGQSSTVSEFPSISGPSKGSKAAHGPAKDANGKGAPPAVRKEQVPPAAGNGRPKTAEPAGKEKSEGDAAAQQGPKAKVRFVEAPLPKVNPWAVKSAASVIKGPPADPPAAAAPPAQPAAPDSPAAAFGSGPSPPVVHEKRVLQPHTT</sequence>
<dbReference type="Proteomes" id="UP000479000">
    <property type="component" value="Unassembled WGS sequence"/>
</dbReference>
<feature type="compositionally biased region" description="Low complexity" evidence="1">
    <location>
        <begin position="198"/>
        <end position="210"/>
    </location>
</feature>
<dbReference type="EMBL" id="CADCXU010029802">
    <property type="protein sequence ID" value="CAB0015968.1"/>
    <property type="molecule type" value="Genomic_DNA"/>
</dbReference>
<feature type="compositionally biased region" description="Pro residues" evidence="1">
    <location>
        <begin position="184"/>
        <end position="197"/>
    </location>
</feature>
<dbReference type="AlphaFoldDB" id="A0A6H5HF91"/>
<feature type="region of interest" description="Disordered" evidence="1">
    <location>
        <begin position="179"/>
        <end position="227"/>
    </location>
</feature>
<dbReference type="OrthoDB" id="7415886at2759"/>
<gene>
    <name evidence="2" type="ORF">NTEN_LOCUS20303</name>
</gene>
<proteinExistence type="predicted"/>
<keyword evidence="3" id="KW-1185">Reference proteome</keyword>
<feature type="compositionally biased region" description="Polar residues" evidence="1">
    <location>
        <begin position="82"/>
        <end position="97"/>
    </location>
</feature>
<evidence type="ECO:0000313" key="3">
    <source>
        <dbReference type="Proteomes" id="UP000479000"/>
    </source>
</evidence>
<feature type="region of interest" description="Disordered" evidence="1">
    <location>
        <begin position="1"/>
        <end position="26"/>
    </location>
</feature>
<protein>
    <submittedName>
        <fullName evidence="2">Uncharacterized protein</fullName>
    </submittedName>
</protein>
<accession>A0A6H5HF91</accession>
<feature type="region of interest" description="Disordered" evidence="1">
    <location>
        <begin position="39"/>
        <end position="158"/>
    </location>
</feature>
<organism evidence="2 3">
    <name type="scientific">Nesidiocoris tenuis</name>
    <dbReference type="NCBI Taxonomy" id="355587"/>
    <lineage>
        <taxon>Eukaryota</taxon>
        <taxon>Metazoa</taxon>
        <taxon>Ecdysozoa</taxon>
        <taxon>Arthropoda</taxon>
        <taxon>Hexapoda</taxon>
        <taxon>Insecta</taxon>
        <taxon>Pterygota</taxon>
        <taxon>Neoptera</taxon>
        <taxon>Paraneoptera</taxon>
        <taxon>Hemiptera</taxon>
        <taxon>Heteroptera</taxon>
        <taxon>Panheteroptera</taxon>
        <taxon>Cimicomorpha</taxon>
        <taxon>Miridae</taxon>
        <taxon>Dicyphina</taxon>
        <taxon>Nesidiocoris</taxon>
    </lineage>
</organism>